<name>A0AAN6EMY6_EXODE</name>
<dbReference type="EMBL" id="JAJGCB010000020">
    <property type="protein sequence ID" value="KAJ8988148.1"/>
    <property type="molecule type" value="Genomic_DNA"/>
</dbReference>
<dbReference type="AlphaFoldDB" id="A0AAN6EMY6"/>
<accession>A0AAN6EMY6</accession>
<proteinExistence type="predicted"/>
<protein>
    <submittedName>
        <fullName evidence="2">Uncharacterized protein</fullName>
    </submittedName>
</protein>
<dbReference type="Proteomes" id="UP001161757">
    <property type="component" value="Unassembled WGS sequence"/>
</dbReference>
<evidence type="ECO:0000256" key="1">
    <source>
        <dbReference type="SAM" id="MobiDB-lite"/>
    </source>
</evidence>
<evidence type="ECO:0000313" key="3">
    <source>
        <dbReference type="Proteomes" id="UP001161757"/>
    </source>
</evidence>
<reference evidence="2" key="1">
    <citation type="submission" date="2023-01" db="EMBL/GenBank/DDBJ databases">
        <title>Exophiala dermititidis isolated from Cystic Fibrosis Patient.</title>
        <authorList>
            <person name="Kurbessoian T."/>
            <person name="Crocker A."/>
            <person name="Murante D."/>
            <person name="Hogan D.A."/>
            <person name="Stajich J.E."/>
        </authorList>
    </citation>
    <scope>NUCLEOTIDE SEQUENCE</scope>
    <source>
        <strain evidence="2">Ex8</strain>
    </source>
</reference>
<organism evidence="2 3">
    <name type="scientific">Exophiala dermatitidis</name>
    <name type="common">Black yeast-like fungus</name>
    <name type="synonym">Wangiella dermatitidis</name>
    <dbReference type="NCBI Taxonomy" id="5970"/>
    <lineage>
        <taxon>Eukaryota</taxon>
        <taxon>Fungi</taxon>
        <taxon>Dikarya</taxon>
        <taxon>Ascomycota</taxon>
        <taxon>Pezizomycotina</taxon>
        <taxon>Eurotiomycetes</taxon>
        <taxon>Chaetothyriomycetidae</taxon>
        <taxon>Chaetothyriales</taxon>
        <taxon>Herpotrichiellaceae</taxon>
        <taxon>Exophiala</taxon>
    </lineage>
</organism>
<gene>
    <name evidence="2" type="ORF">HRR80_007924</name>
</gene>
<feature type="region of interest" description="Disordered" evidence="1">
    <location>
        <begin position="36"/>
        <end position="80"/>
    </location>
</feature>
<evidence type="ECO:0000313" key="2">
    <source>
        <dbReference type="EMBL" id="KAJ8988148.1"/>
    </source>
</evidence>
<comment type="caution">
    <text evidence="2">The sequence shown here is derived from an EMBL/GenBank/DDBJ whole genome shotgun (WGS) entry which is preliminary data.</text>
</comment>
<sequence length="80" mass="8682">MPASVEYLTAPQETINYEADPVAAMTSYSRMMHLHTRQQMDAATRSARRRSPSHGVDAHGGQSGLSKQGTHSSSSSRSSF</sequence>